<comment type="caution">
    <text evidence="1">The sequence shown here is derived from an EMBL/GenBank/DDBJ whole genome shotgun (WGS) entry which is preliminary data.</text>
</comment>
<reference evidence="1 2" key="1">
    <citation type="journal article" date="2018" name="New Phytol.">
        <title>Phylogenomics of Endogonaceae and evolution of mycorrhizas within Mucoromycota.</title>
        <authorList>
            <person name="Chang Y."/>
            <person name="Desiro A."/>
            <person name="Na H."/>
            <person name="Sandor L."/>
            <person name="Lipzen A."/>
            <person name="Clum A."/>
            <person name="Barry K."/>
            <person name="Grigoriev I.V."/>
            <person name="Martin F.M."/>
            <person name="Stajich J.E."/>
            <person name="Smith M.E."/>
            <person name="Bonito G."/>
            <person name="Spatafora J.W."/>
        </authorList>
    </citation>
    <scope>NUCLEOTIDE SEQUENCE [LARGE SCALE GENOMIC DNA]</scope>
    <source>
        <strain evidence="1 2">AD002</strain>
    </source>
</reference>
<organism evidence="1 2">
    <name type="scientific">Jimgerdemannia flammicorona</name>
    <dbReference type="NCBI Taxonomy" id="994334"/>
    <lineage>
        <taxon>Eukaryota</taxon>
        <taxon>Fungi</taxon>
        <taxon>Fungi incertae sedis</taxon>
        <taxon>Mucoromycota</taxon>
        <taxon>Mucoromycotina</taxon>
        <taxon>Endogonomycetes</taxon>
        <taxon>Endogonales</taxon>
        <taxon>Endogonaceae</taxon>
        <taxon>Jimgerdemannia</taxon>
    </lineage>
</organism>
<protein>
    <submittedName>
        <fullName evidence="1">Uncharacterized protein</fullName>
    </submittedName>
</protein>
<evidence type="ECO:0000313" key="1">
    <source>
        <dbReference type="EMBL" id="RUS29472.1"/>
    </source>
</evidence>
<dbReference type="AlphaFoldDB" id="A0A433QI47"/>
<evidence type="ECO:0000313" key="2">
    <source>
        <dbReference type="Proteomes" id="UP000274822"/>
    </source>
</evidence>
<accession>A0A433QI47</accession>
<gene>
    <name evidence="1" type="ORF">BC938DRAFT_480626</name>
</gene>
<keyword evidence="2" id="KW-1185">Reference proteome</keyword>
<sequence length="60" mass="6402">MELLTVGLACANAMRISSTIPGEFYHIFKDVVMRLSPSAWAASSTSWASASMQCTGPPSH</sequence>
<proteinExistence type="predicted"/>
<dbReference type="EMBL" id="RBNJ01005135">
    <property type="protein sequence ID" value="RUS29472.1"/>
    <property type="molecule type" value="Genomic_DNA"/>
</dbReference>
<name>A0A433QI47_9FUNG</name>
<dbReference type="Proteomes" id="UP000274822">
    <property type="component" value="Unassembled WGS sequence"/>
</dbReference>